<dbReference type="Proteomes" id="UP000811619">
    <property type="component" value="Unassembled WGS sequence"/>
</dbReference>
<evidence type="ECO:0000256" key="3">
    <source>
        <dbReference type="ARBA" id="ARBA00022670"/>
    </source>
</evidence>
<dbReference type="OrthoDB" id="407146at2759"/>
<dbReference type="SUPFAM" id="SSF53182">
    <property type="entry name" value="Pyrrolidone carboxyl peptidase (pyroglutamate aminopeptidase)"/>
    <property type="match status" value="1"/>
</dbReference>
<protein>
    <recommendedName>
        <fullName evidence="8">Pyroglutamyl peptidase type I</fullName>
    </recommendedName>
</protein>
<keyword evidence="5" id="KW-0788">Thiol protease</keyword>
<evidence type="ECO:0000256" key="4">
    <source>
        <dbReference type="ARBA" id="ARBA00022801"/>
    </source>
</evidence>
<comment type="caution">
    <text evidence="6">The sequence shown here is derived from an EMBL/GenBank/DDBJ whole genome shotgun (WGS) entry which is preliminary data.</text>
</comment>
<dbReference type="GO" id="GO:0016920">
    <property type="term" value="F:pyroglutamyl-peptidase activity"/>
    <property type="evidence" value="ECO:0007669"/>
    <property type="project" value="InterPro"/>
</dbReference>
<organism evidence="6 7">
    <name type="scientific">Claviceps africana</name>
    <dbReference type="NCBI Taxonomy" id="83212"/>
    <lineage>
        <taxon>Eukaryota</taxon>
        <taxon>Fungi</taxon>
        <taxon>Dikarya</taxon>
        <taxon>Ascomycota</taxon>
        <taxon>Pezizomycotina</taxon>
        <taxon>Sordariomycetes</taxon>
        <taxon>Hypocreomycetidae</taxon>
        <taxon>Hypocreales</taxon>
        <taxon>Clavicipitaceae</taxon>
        <taxon>Claviceps</taxon>
    </lineage>
</organism>
<dbReference type="InterPro" id="IPR000816">
    <property type="entry name" value="Peptidase_C15"/>
</dbReference>
<accession>A0A8K0NLM7</accession>
<dbReference type="GO" id="GO:0006508">
    <property type="term" value="P:proteolysis"/>
    <property type="evidence" value="ECO:0007669"/>
    <property type="project" value="UniProtKB-KW"/>
</dbReference>
<evidence type="ECO:0000256" key="1">
    <source>
        <dbReference type="ARBA" id="ARBA00006641"/>
    </source>
</evidence>
<sequence>MGSHVDEPPEFVVLVTGFLPFRSQWPVNPSWEIAKGLPSHLPPLRPTTDAAAALPPVRILVHPEPLRVSYDFVRDLVPSLWDDTHQGHKVDAVVHIGMAGPRTSYQIERRAHRRGYRHVDVDGKLPEEGMDGRPDDADWIWYGQPEEILSDLDMDDVHGRWQACSSKDMDLRISENAGRFLCEWIYYCSLSHLLRAKRPKKACFLHVPSDASEKQVLQGREVAVNLIRAIVESDVLQRQKAESKHVEV</sequence>
<keyword evidence="2" id="KW-0963">Cytoplasm</keyword>
<dbReference type="Gene3D" id="3.40.630.20">
    <property type="entry name" value="Peptidase C15, pyroglutamyl peptidase I-like"/>
    <property type="match status" value="1"/>
</dbReference>
<dbReference type="Pfam" id="PF01470">
    <property type="entry name" value="Peptidase_C15"/>
    <property type="match status" value="1"/>
</dbReference>
<proteinExistence type="inferred from homology"/>
<dbReference type="GO" id="GO:0005829">
    <property type="term" value="C:cytosol"/>
    <property type="evidence" value="ECO:0007669"/>
    <property type="project" value="InterPro"/>
</dbReference>
<reference evidence="6" key="1">
    <citation type="journal article" date="2020" name="bioRxiv">
        <title>Whole genome comparisons of ergot fungi reveals the divergence and evolution of species within the genus Claviceps are the result of varying mechanisms driving genome evolution and host range expansion.</title>
        <authorList>
            <person name="Wyka S.A."/>
            <person name="Mondo S.J."/>
            <person name="Liu M."/>
            <person name="Dettman J."/>
            <person name="Nalam V."/>
            <person name="Broders K.D."/>
        </authorList>
    </citation>
    <scope>NUCLEOTIDE SEQUENCE</scope>
    <source>
        <strain evidence="6">CCC 489</strain>
    </source>
</reference>
<evidence type="ECO:0000313" key="6">
    <source>
        <dbReference type="EMBL" id="KAG5926398.1"/>
    </source>
</evidence>
<evidence type="ECO:0000256" key="5">
    <source>
        <dbReference type="ARBA" id="ARBA00022807"/>
    </source>
</evidence>
<comment type="similarity">
    <text evidence="1">Belongs to the peptidase C15 family.</text>
</comment>
<keyword evidence="4" id="KW-0378">Hydrolase</keyword>
<dbReference type="InterPro" id="IPR016125">
    <property type="entry name" value="Peptidase_C15-like"/>
</dbReference>
<name>A0A8K0NLM7_9HYPO</name>
<dbReference type="InterPro" id="IPR036440">
    <property type="entry name" value="Peptidase_C15-like_sf"/>
</dbReference>
<dbReference type="PANTHER" id="PTHR23402">
    <property type="entry name" value="PROTEASE FAMILY C15 PYROGLUTAMYL-PEPTIDASE I-RELATED"/>
    <property type="match status" value="1"/>
</dbReference>
<dbReference type="AlphaFoldDB" id="A0A8K0NLM7"/>
<dbReference type="CDD" id="cd00501">
    <property type="entry name" value="Peptidase_C15"/>
    <property type="match status" value="1"/>
</dbReference>
<gene>
    <name evidence="6" type="ORF">E4U42_003345</name>
</gene>
<keyword evidence="3" id="KW-0645">Protease</keyword>
<evidence type="ECO:0000313" key="7">
    <source>
        <dbReference type="Proteomes" id="UP000811619"/>
    </source>
</evidence>
<dbReference type="EMBL" id="SRPY01000271">
    <property type="protein sequence ID" value="KAG5926398.1"/>
    <property type="molecule type" value="Genomic_DNA"/>
</dbReference>
<evidence type="ECO:0008006" key="8">
    <source>
        <dbReference type="Google" id="ProtNLM"/>
    </source>
</evidence>
<evidence type="ECO:0000256" key="2">
    <source>
        <dbReference type="ARBA" id="ARBA00022490"/>
    </source>
</evidence>
<dbReference type="PANTHER" id="PTHR23402:SF1">
    <property type="entry name" value="PYROGLUTAMYL-PEPTIDASE I"/>
    <property type="match status" value="1"/>
</dbReference>
<keyword evidence="7" id="KW-1185">Reference proteome</keyword>